<dbReference type="EMBL" id="ASGP02000009">
    <property type="protein sequence ID" value="KAH9491257.1"/>
    <property type="molecule type" value="Genomic_DNA"/>
</dbReference>
<reference evidence="2" key="1">
    <citation type="submission" date="2013-05" db="EMBL/GenBank/DDBJ databases">
        <authorList>
            <person name="Yim A.K.Y."/>
            <person name="Chan T.F."/>
            <person name="Ji K.M."/>
            <person name="Liu X.Y."/>
            <person name="Zhou J.W."/>
            <person name="Li R.Q."/>
            <person name="Yang K.Y."/>
            <person name="Li J."/>
            <person name="Li M."/>
            <person name="Law P.T.W."/>
            <person name="Wu Y.L."/>
            <person name="Cai Z.L."/>
            <person name="Qin H."/>
            <person name="Bao Y."/>
            <person name="Leung R.K.K."/>
            <person name="Ng P.K.S."/>
            <person name="Zou J."/>
            <person name="Zhong X.J."/>
            <person name="Ran P.X."/>
            <person name="Zhong N.S."/>
            <person name="Liu Z.G."/>
            <person name="Tsui S.K.W."/>
        </authorList>
    </citation>
    <scope>NUCLEOTIDE SEQUENCE</scope>
    <source>
        <strain evidence="2">Derf</strain>
        <tissue evidence="2">Whole organism</tissue>
    </source>
</reference>
<dbReference type="GO" id="GO:0043565">
    <property type="term" value="F:sequence-specific DNA binding"/>
    <property type="evidence" value="ECO:0007669"/>
    <property type="project" value="TreeGrafter"/>
</dbReference>
<protein>
    <recommendedName>
        <fullName evidence="1">PiggyBac transposable element-derived protein domain-containing protein</fullName>
    </recommendedName>
</protein>
<dbReference type="PANTHER" id="PTHR47055">
    <property type="entry name" value="DDE_TNP_1_7 DOMAIN-CONTAINING PROTEIN"/>
    <property type="match status" value="1"/>
</dbReference>
<proteinExistence type="predicted"/>
<reference evidence="2" key="2">
    <citation type="journal article" date="2022" name="Res Sq">
        <title>Comparative Genomics Reveals Insights into the Divergent Evolution of Astigmatic Mites and Household Pest Adaptations.</title>
        <authorList>
            <person name="Xiong Q."/>
            <person name="Wan A.T.-Y."/>
            <person name="Liu X.-Y."/>
            <person name="Fung C.S.-H."/>
            <person name="Xiao X."/>
            <person name="Malainual N."/>
            <person name="Hou J."/>
            <person name="Wang L."/>
            <person name="Wang M."/>
            <person name="Yang K."/>
            <person name="Cui Y."/>
            <person name="Leung E."/>
            <person name="Nong W."/>
            <person name="Shin S.-K."/>
            <person name="Au S."/>
            <person name="Jeong K.Y."/>
            <person name="Chew F.T."/>
            <person name="Hui J."/>
            <person name="Leung T.F."/>
            <person name="Tungtrongchitr A."/>
            <person name="Zhong N."/>
            <person name="Liu Z."/>
            <person name="Tsui S."/>
        </authorList>
    </citation>
    <scope>NUCLEOTIDE SEQUENCE</scope>
    <source>
        <strain evidence="2">Derf</strain>
        <tissue evidence="2">Whole organism</tissue>
    </source>
</reference>
<keyword evidence="3" id="KW-1185">Reference proteome</keyword>
<feature type="domain" description="PiggyBac transposable element-derived protein" evidence="1">
    <location>
        <begin position="121"/>
        <end position="487"/>
    </location>
</feature>
<dbReference type="PANTHER" id="PTHR47055:SF3">
    <property type="entry name" value="PHORBOL-ESTER_DAG-TYPE DOMAIN-CONTAINING PROTEIN"/>
    <property type="match status" value="1"/>
</dbReference>
<comment type="caution">
    <text evidence="2">The sequence shown here is derived from an EMBL/GenBank/DDBJ whole genome shotgun (WGS) entry which is preliminary data.</text>
</comment>
<evidence type="ECO:0000313" key="2">
    <source>
        <dbReference type="EMBL" id="KAH9491257.1"/>
    </source>
</evidence>
<dbReference type="Proteomes" id="UP000790347">
    <property type="component" value="Unassembled WGS sequence"/>
</dbReference>
<sequence length="588" mass="69327">MPRKQVKSLKHLREIINSQNWINNIDSDENECLDIVELPPNQVDQLSDLEDLDDDIINDEEPDDVPGDIEIHYQQKKKKSTKNNSFVSKWQKIEPKYSKTYPTVEIQERKNRLIEELKGKTPVECFEKLFDEFIISDIVKHSLIYSRQNNDHNFHVSNECIKKFIGILLFSGYHSVPQERLYWSEDEDFDINFIRKCMTRNRYMEIKKYIHFSDNSELLSIPSEERDKLFKIRPLLEKLNQNFLKFGVFSKFLSIDEQMVRYFGHHYLKQFIRAKPIRFGFKQWAICCSETGYCYRMDVYEGKSTTNTKETGVTGLGASVVAKMVSILDQPEQHEIFFDSFFTGFSLMKYLNDINVRATGTCRFDRMNKCPLTKDKEMKKKSRGTYDYQFDTKNEILAITWMDNSCVKLLSNHETIEPLSWAKRWSRSEKKEITISQPKLINQYNKYMGGVDKMDWNVQKYRIKIRGKKWYFPLVTNAIDVALVNSYVLYCMANDQISLLDYRRTVARAYLTLSSDLSDPKQQGRKALPKSSLTRVPVDIRLSGNHVIERTEMGRQRKCAICKANARKECKKCNVGLHMECFIKWHKK</sequence>
<evidence type="ECO:0000313" key="3">
    <source>
        <dbReference type="Proteomes" id="UP000790347"/>
    </source>
</evidence>
<organism evidence="2 3">
    <name type="scientific">Dermatophagoides farinae</name>
    <name type="common">American house dust mite</name>
    <dbReference type="NCBI Taxonomy" id="6954"/>
    <lineage>
        <taxon>Eukaryota</taxon>
        <taxon>Metazoa</taxon>
        <taxon>Ecdysozoa</taxon>
        <taxon>Arthropoda</taxon>
        <taxon>Chelicerata</taxon>
        <taxon>Arachnida</taxon>
        <taxon>Acari</taxon>
        <taxon>Acariformes</taxon>
        <taxon>Sarcoptiformes</taxon>
        <taxon>Astigmata</taxon>
        <taxon>Psoroptidia</taxon>
        <taxon>Analgoidea</taxon>
        <taxon>Pyroglyphidae</taxon>
        <taxon>Dermatophagoidinae</taxon>
        <taxon>Dermatophagoides</taxon>
    </lineage>
</organism>
<accession>A0A922HG01</accession>
<dbReference type="AlphaFoldDB" id="A0A922HG01"/>
<dbReference type="InterPro" id="IPR052638">
    <property type="entry name" value="PiggyBac_TE-derived"/>
</dbReference>
<name>A0A922HG01_DERFA</name>
<gene>
    <name evidence="2" type="ORF">DERF_015989</name>
</gene>
<dbReference type="InterPro" id="IPR029526">
    <property type="entry name" value="PGBD"/>
</dbReference>
<evidence type="ECO:0000259" key="1">
    <source>
        <dbReference type="Pfam" id="PF13843"/>
    </source>
</evidence>
<dbReference type="Pfam" id="PF13843">
    <property type="entry name" value="DDE_Tnp_1_7"/>
    <property type="match status" value="1"/>
</dbReference>